<dbReference type="RefSeq" id="WP_209359667.1">
    <property type="nucleotide sequence ID" value="NZ_JAGISH010000002.1"/>
</dbReference>
<evidence type="ECO:0000256" key="1">
    <source>
        <dbReference type="SAM" id="SignalP"/>
    </source>
</evidence>
<sequence length="213" mass="21399">MLSRFFTAMLIMAAAPVWAEGPGVCAYKPSALAGVAAEKASGALTGAGAVARAGAEAGARAAGNWMLMHPGQTVTLASSAAGTATSAATGAATGATGLAATVTAVVTAPVTLVVGAVTFAAAGSYEGLCYFQVERVTDPAEVRAIIDSISQSDPLVWTRNTDKGPVMVLAGPKGETVYPIKKLYIADGVLKVRDWGLNTTLGPVAYVEPEAGR</sequence>
<reference evidence="2" key="1">
    <citation type="submission" date="2021-03" db="EMBL/GenBank/DDBJ databases">
        <title>Sagittula salina sp. nov. strain M10.9X isolated from the marine waste.</title>
        <authorList>
            <person name="Satari L."/>
            <person name="Molina-Menor E."/>
            <person name="Vidal-Verdu A."/>
            <person name="Pascual J."/>
            <person name="Pereto J."/>
            <person name="Porcar M."/>
        </authorList>
    </citation>
    <scope>NUCLEOTIDE SEQUENCE</scope>
    <source>
        <strain evidence="2">M10.9X</strain>
    </source>
</reference>
<gene>
    <name evidence="2" type="ORF">J5474_04790</name>
</gene>
<keyword evidence="1" id="KW-0732">Signal</keyword>
<evidence type="ECO:0000313" key="2">
    <source>
        <dbReference type="EMBL" id="MBP0481807.1"/>
    </source>
</evidence>
<evidence type="ECO:0000313" key="3">
    <source>
        <dbReference type="Proteomes" id="UP000675940"/>
    </source>
</evidence>
<dbReference type="AlphaFoldDB" id="A0A940MN42"/>
<comment type="caution">
    <text evidence="2">The sequence shown here is derived from an EMBL/GenBank/DDBJ whole genome shotgun (WGS) entry which is preliminary data.</text>
</comment>
<feature type="chain" id="PRO_5037059457" evidence="1">
    <location>
        <begin position="20"/>
        <end position="213"/>
    </location>
</feature>
<dbReference type="EMBL" id="JAGISH010000002">
    <property type="protein sequence ID" value="MBP0481807.1"/>
    <property type="molecule type" value="Genomic_DNA"/>
</dbReference>
<keyword evidence="3" id="KW-1185">Reference proteome</keyword>
<feature type="signal peptide" evidence="1">
    <location>
        <begin position="1"/>
        <end position="19"/>
    </location>
</feature>
<name>A0A940MN42_9RHOB</name>
<accession>A0A940MN42</accession>
<protein>
    <submittedName>
        <fullName evidence="2">Uncharacterized protein</fullName>
    </submittedName>
</protein>
<dbReference type="Proteomes" id="UP000675940">
    <property type="component" value="Unassembled WGS sequence"/>
</dbReference>
<organism evidence="2 3">
    <name type="scientific">Sagittula salina</name>
    <dbReference type="NCBI Taxonomy" id="2820268"/>
    <lineage>
        <taxon>Bacteria</taxon>
        <taxon>Pseudomonadati</taxon>
        <taxon>Pseudomonadota</taxon>
        <taxon>Alphaproteobacteria</taxon>
        <taxon>Rhodobacterales</taxon>
        <taxon>Roseobacteraceae</taxon>
        <taxon>Sagittula</taxon>
    </lineage>
</organism>
<proteinExistence type="predicted"/>